<keyword evidence="2" id="KW-1185">Reference proteome</keyword>
<dbReference type="Proteomes" id="UP000199026">
    <property type="component" value="Unassembled WGS sequence"/>
</dbReference>
<evidence type="ECO:0000313" key="2">
    <source>
        <dbReference type="Proteomes" id="UP000199026"/>
    </source>
</evidence>
<accession>A0A1H3H3V2</accession>
<dbReference type="AlphaFoldDB" id="A0A1H3H3V2"/>
<organism evidence="1 2">
    <name type="scientific">Lentibacter algarum</name>
    <dbReference type="NCBI Taxonomy" id="576131"/>
    <lineage>
        <taxon>Bacteria</taxon>
        <taxon>Pseudomonadati</taxon>
        <taxon>Pseudomonadota</taxon>
        <taxon>Alphaproteobacteria</taxon>
        <taxon>Rhodobacterales</taxon>
        <taxon>Roseobacteraceae</taxon>
        <taxon>Lentibacter</taxon>
    </lineage>
</organism>
<protein>
    <submittedName>
        <fullName evidence="1">Uncharacterized protein</fullName>
    </submittedName>
</protein>
<evidence type="ECO:0000313" key="1">
    <source>
        <dbReference type="EMBL" id="SDY10077.1"/>
    </source>
</evidence>
<reference evidence="1 2" key="1">
    <citation type="submission" date="2016-10" db="EMBL/GenBank/DDBJ databases">
        <authorList>
            <person name="de Groot N.N."/>
        </authorList>
    </citation>
    <scope>NUCLEOTIDE SEQUENCE [LARGE SCALE GENOMIC DNA]</scope>
    <source>
        <strain evidence="1 2">DSM 24677</strain>
    </source>
</reference>
<proteinExistence type="predicted"/>
<name>A0A1H3H3V2_9RHOB</name>
<dbReference type="EMBL" id="FNPR01000001">
    <property type="protein sequence ID" value="SDY10077.1"/>
    <property type="molecule type" value="Genomic_DNA"/>
</dbReference>
<sequence>MRANLSSFPHGSNHEAIAPILSCVPSGSRLMRLRRSEEIAHLQPQNMRPRHTFRQKGICHPNRKDCSRKFDVLALFKKLMGLKQRFRQPSKKTGHANIHKARWRSIFA</sequence>
<gene>
    <name evidence="1" type="ORF">SAMN05444486_101194</name>
</gene>